<gene>
    <name evidence="1" type="ORF">PsorP6_002307</name>
</gene>
<accession>A0ACC0WSB9</accession>
<proteinExistence type="predicted"/>
<keyword evidence="2" id="KW-1185">Reference proteome</keyword>
<dbReference type="Proteomes" id="UP001163321">
    <property type="component" value="Chromosome 1"/>
</dbReference>
<reference evidence="1 2" key="1">
    <citation type="journal article" date="2022" name="bioRxiv">
        <title>The genome of the oomycete Peronosclerospora sorghi, a cosmopolitan pathogen of maize and sorghum, is inflated with dispersed pseudogenes.</title>
        <authorList>
            <person name="Fletcher K."/>
            <person name="Martin F."/>
            <person name="Isakeit T."/>
            <person name="Cavanaugh K."/>
            <person name="Magill C."/>
            <person name="Michelmore R."/>
        </authorList>
    </citation>
    <scope>NUCLEOTIDE SEQUENCE [LARGE SCALE GENOMIC DNA]</scope>
    <source>
        <strain evidence="1">P6</strain>
    </source>
</reference>
<dbReference type="EMBL" id="CM047580">
    <property type="protein sequence ID" value="KAI9921497.1"/>
    <property type="molecule type" value="Genomic_DNA"/>
</dbReference>
<protein>
    <submittedName>
        <fullName evidence="1">Uncharacterized protein</fullName>
    </submittedName>
</protein>
<organism evidence="1 2">
    <name type="scientific">Peronosclerospora sorghi</name>
    <dbReference type="NCBI Taxonomy" id="230839"/>
    <lineage>
        <taxon>Eukaryota</taxon>
        <taxon>Sar</taxon>
        <taxon>Stramenopiles</taxon>
        <taxon>Oomycota</taxon>
        <taxon>Peronosporomycetes</taxon>
        <taxon>Peronosporales</taxon>
        <taxon>Peronosporaceae</taxon>
        <taxon>Peronosclerospora</taxon>
    </lineage>
</organism>
<sequence length="200" mass="22910">MRCRLGGIFFHVDEFKWDNKVRTVSSMATWAALNVVERGHSHVAQEEATEEARDADNTAMYEQALRYQQRHETARATALYVHLLERDVRLTRRLEYLCHKNLATMALEAQSFENALDSFASALTLDATDVVVRYQMDTTAIETGKWWLARRTSYAIYSVCVPLGCEMVLSNVLEYHLFSNLKLTIKIYVGAYGELLSLCD</sequence>
<comment type="caution">
    <text evidence="1">The sequence shown here is derived from an EMBL/GenBank/DDBJ whole genome shotgun (WGS) entry which is preliminary data.</text>
</comment>
<name>A0ACC0WSB9_9STRA</name>
<evidence type="ECO:0000313" key="2">
    <source>
        <dbReference type="Proteomes" id="UP001163321"/>
    </source>
</evidence>
<evidence type="ECO:0000313" key="1">
    <source>
        <dbReference type="EMBL" id="KAI9921497.1"/>
    </source>
</evidence>